<keyword evidence="7" id="KW-1185">Reference proteome</keyword>
<keyword evidence="6" id="KW-0282">Flagellum</keyword>
<comment type="subcellular location">
    <subcellularLocation>
        <location evidence="1">Cytoplasm</location>
        <location evidence="1">Cytosol</location>
    </subcellularLocation>
</comment>
<evidence type="ECO:0000313" key="6">
    <source>
        <dbReference type="EMBL" id="AVR98131.1"/>
    </source>
</evidence>
<keyword evidence="2" id="KW-0963">Cytoplasm</keyword>
<dbReference type="OrthoDB" id="8527993at2"/>
<name>A0A2R4CER1_9BURK</name>
<dbReference type="Gene3D" id="1.20.58.380">
    <property type="entry name" value="Flagellar protein flit"/>
    <property type="match status" value="1"/>
</dbReference>
<protein>
    <recommendedName>
        <fullName evidence="5">Flagellar protein FliT</fullName>
    </recommendedName>
</protein>
<dbReference type="KEGG" id="masz:C9I28_22690"/>
<evidence type="ECO:0000256" key="5">
    <source>
        <dbReference type="ARBA" id="ARBA00093797"/>
    </source>
</evidence>
<dbReference type="EMBL" id="CP028324">
    <property type="protein sequence ID" value="AVR98131.1"/>
    <property type="molecule type" value="Genomic_DNA"/>
</dbReference>
<keyword evidence="6" id="KW-0966">Cell projection</keyword>
<dbReference type="Pfam" id="PF05400">
    <property type="entry name" value="FliT"/>
    <property type="match status" value="1"/>
</dbReference>
<evidence type="ECO:0000256" key="2">
    <source>
        <dbReference type="ARBA" id="ARBA00022490"/>
    </source>
</evidence>
<sequence length="109" mass="12254">MMTNQDVLTVYAAMGELTSQMVTAANESDWDRLEALEQRVSAHVALLKTSEGKVKLEGEQRQRKVSLIKQMLADDRKVRDMIEPWMAQLSKLISSTGTERRVVNAYGAV</sequence>
<gene>
    <name evidence="6" type="ORF">C9I28_22690</name>
</gene>
<dbReference type="InterPro" id="IPR008622">
    <property type="entry name" value="FliT"/>
</dbReference>
<keyword evidence="4" id="KW-0143">Chaperone</keyword>
<dbReference type="AlphaFoldDB" id="A0A2R4CER1"/>
<reference evidence="6 7" key="1">
    <citation type="submission" date="2018-03" db="EMBL/GenBank/DDBJ databases">
        <title>Massilia armeniaca sp. nov., isolated from desert soil.</title>
        <authorList>
            <person name="Huang H."/>
            <person name="Ren M."/>
        </authorList>
    </citation>
    <scope>NUCLEOTIDE SEQUENCE [LARGE SCALE GENOMIC DNA]</scope>
    <source>
        <strain evidence="6 7">ZMN-3</strain>
    </source>
</reference>
<accession>A0A2R4CER1</accession>
<evidence type="ECO:0000256" key="4">
    <source>
        <dbReference type="ARBA" id="ARBA00023186"/>
    </source>
</evidence>
<dbReference type="GO" id="GO:0044781">
    <property type="term" value="P:bacterial-type flagellum organization"/>
    <property type="evidence" value="ECO:0007669"/>
    <property type="project" value="UniProtKB-KW"/>
</dbReference>
<keyword evidence="3" id="KW-1005">Bacterial flagellum biogenesis</keyword>
<evidence type="ECO:0000256" key="3">
    <source>
        <dbReference type="ARBA" id="ARBA00022795"/>
    </source>
</evidence>
<proteinExistence type="predicted"/>
<organism evidence="6 7">
    <name type="scientific">Pseudoduganella armeniaca</name>
    <dbReference type="NCBI Taxonomy" id="2072590"/>
    <lineage>
        <taxon>Bacteria</taxon>
        <taxon>Pseudomonadati</taxon>
        <taxon>Pseudomonadota</taxon>
        <taxon>Betaproteobacteria</taxon>
        <taxon>Burkholderiales</taxon>
        <taxon>Oxalobacteraceae</taxon>
        <taxon>Telluria group</taxon>
        <taxon>Pseudoduganella</taxon>
    </lineage>
</organism>
<evidence type="ECO:0000313" key="7">
    <source>
        <dbReference type="Proteomes" id="UP000240505"/>
    </source>
</evidence>
<keyword evidence="6" id="KW-0969">Cilium</keyword>
<dbReference type="Proteomes" id="UP000240505">
    <property type="component" value="Chromosome"/>
</dbReference>
<evidence type="ECO:0000256" key="1">
    <source>
        <dbReference type="ARBA" id="ARBA00004514"/>
    </source>
</evidence>